<evidence type="ECO:0008006" key="4">
    <source>
        <dbReference type="Google" id="ProtNLM"/>
    </source>
</evidence>
<sequence length="331" mass="37529">MRVFLFILSLLMIGGTASANCSGQDLRPTLEDQERQHLQNAVDETPYAEGNHWVATRDAETIHLIGSIHIDHPSLLNHVDRLAPVIETASVAFFEMTLNDRREMEKEFRDNPDLLIMSDVTLPEVMDEPTWTMLANAAQKRGYPPFMTAKFRPWYLTMMLAMPPCMSLERALAGGLDNRLQDVAYSAGRTVRALEDYHTVMDFFNNAPFDQQMDMLLAAIFDPILTEDMYATMFKQYFEEKHAEAWELSRLLTKRSAAQDPERIDAAFRNMEDFLLDSRNQRWVQTIADAAQGSTPDAPVAVIAGAAHLSGEQGLLALLAERGFQLERRPF</sequence>
<dbReference type="EMBL" id="FNUZ01000005">
    <property type="protein sequence ID" value="SEG49389.1"/>
    <property type="molecule type" value="Genomic_DNA"/>
</dbReference>
<dbReference type="InterPro" id="IPR047111">
    <property type="entry name" value="YbaP-like"/>
</dbReference>
<dbReference type="AlphaFoldDB" id="A0A1H6AKY2"/>
<dbReference type="PANTHER" id="PTHR40590">
    <property type="entry name" value="CYTOPLASMIC PROTEIN-RELATED"/>
    <property type="match status" value="1"/>
</dbReference>
<protein>
    <recommendedName>
        <fullName evidence="4">TraB family protein</fullName>
    </recommendedName>
</protein>
<keyword evidence="1" id="KW-0732">Signal</keyword>
<keyword evidence="3" id="KW-1185">Reference proteome</keyword>
<organism evidence="2 3">
    <name type="scientific">Thalassococcus halodurans</name>
    <dbReference type="NCBI Taxonomy" id="373675"/>
    <lineage>
        <taxon>Bacteria</taxon>
        <taxon>Pseudomonadati</taxon>
        <taxon>Pseudomonadota</taxon>
        <taxon>Alphaproteobacteria</taxon>
        <taxon>Rhodobacterales</taxon>
        <taxon>Roseobacteraceae</taxon>
        <taxon>Thalassococcus</taxon>
    </lineage>
</organism>
<dbReference type="PANTHER" id="PTHR40590:SF1">
    <property type="entry name" value="CYTOPLASMIC PROTEIN"/>
    <property type="match status" value="1"/>
</dbReference>
<feature type="signal peptide" evidence="1">
    <location>
        <begin position="1"/>
        <end position="19"/>
    </location>
</feature>
<reference evidence="2 3" key="1">
    <citation type="submission" date="2016-10" db="EMBL/GenBank/DDBJ databases">
        <authorList>
            <person name="de Groot N.N."/>
        </authorList>
    </citation>
    <scope>NUCLEOTIDE SEQUENCE [LARGE SCALE GENOMIC DNA]</scope>
    <source>
        <strain evidence="2 3">DSM 26915</strain>
    </source>
</reference>
<dbReference type="Proteomes" id="UP000236752">
    <property type="component" value="Unassembled WGS sequence"/>
</dbReference>
<dbReference type="InterPro" id="IPR002816">
    <property type="entry name" value="TraB/PrgY/GumN_fam"/>
</dbReference>
<dbReference type="CDD" id="cd14789">
    <property type="entry name" value="Tiki"/>
    <property type="match status" value="1"/>
</dbReference>
<feature type="chain" id="PRO_5009292810" description="TraB family protein" evidence="1">
    <location>
        <begin position="20"/>
        <end position="331"/>
    </location>
</feature>
<evidence type="ECO:0000313" key="2">
    <source>
        <dbReference type="EMBL" id="SEG49389.1"/>
    </source>
</evidence>
<dbReference type="Pfam" id="PF01963">
    <property type="entry name" value="TraB_PrgY_gumN"/>
    <property type="match status" value="1"/>
</dbReference>
<accession>A0A1H6AKY2</accession>
<evidence type="ECO:0000256" key="1">
    <source>
        <dbReference type="SAM" id="SignalP"/>
    </source>
</evidence>
<proteinExistence type="predicted"/>
<evidence type="ECO:0000313" key="3">
    <source>
        <dbReference type="Proteomes" id="UP000236752"/>
    </source>
</evidence>
<name>A0A1H6AKY2_9RHOB</name>
<gene>
    <name evidence="2" type="ORF">SAMN04488045_3019</name>
</gene>